<organism evidence="2">
    <name type="scientific">Anguilla anguilla</name>
    <name type="common">European freshwater eel</name>
    <name type="synonym">Muraena anguilla</name>
    <dbReference type="NCBI Taxonomy" id="7936"/>
    <lineage>
        <taxon>Eukaryota</taxon>
        <taxon>Metazoa</taxon>
        <taxon>Chordata</taxon>
        <taxon>Craniata</taxon>
        <taxon>Vertebrata</taxon>
        <taxon>Euteleostomi</taxon>
        <taxon>Actinopterygii</taxon>
        <taxon>Neopterygii</taxon>
        <taxon>Teleostei</taxon>
        <taxon>Anguilliformes</taxon>
        <taxon>Anguillidae</taxon>
        <taxon>Anguilla</taxon>
    </lineage>
</organism>
<accession>A0A0E9R7T4</accession>
<feature type="region of interest" description="Disordered" evidence="1">
    <location>
        <begin position="1"/>
        <end position="48"/>
    </location>
</feature>
<feature type="compositionally biased region" description="Basic and acidic residues" evidence="1">
    <location>
        <begin position="33"/>
        <end position="48"/>
    </location>
</feature>
<reference evidence="2" key="2">
    <citation type="journal article" date="2015" name="Fish Shellfish Immunol.">
        <title>Early steps in the European eel (Anguilla anguilla)-Vibrio vulnificus interaction in the gills: Role of the RtxA13 toxin.</title>
        <authorList>
            <person name="Callol A."/>
            <person name="Pajuelo D."/>
            <person name="Ebbesson L."/>
            <person name="Teles M."/>
            <person name="MacKenzie S."/>
            <person name="Amaro C."/>
        </authorList>
    </citation>
    <scope>NUCLEOTIDE SEQUENCE</scope>
</reference>
<name>A0A0E9R7T4_ANGAN</name>
<feature type="compositionally biased region" description="Basic and acidic residues" evidence="1">
    <location>
        <begin position="1"/>
        <end position="19"/>
    </location>
</feature>
<dbReference type="EMBL" id="GBXM01083398">
    <property type="protein sequence ID" value="JAH25179.1"/>
    <property type="molecule type" value="Transcribed_RNA"/>
</dbReference>
<proteinExistence type="predicted"/>
<evidence type="ECO:0000313" key="2">
    <source>
        <dbReference type="EMBL" id="JAH25179.1"/>
    </source>
</evidence>
<evidence type="ECO:0000256" key="1">
    <source>
        <dbReference type="SAM" id="MobiDB-lite"/>
    </source>
</evidence>
<reference evidence="2" key="1">
    <citation type="submission" date="2014-11" db="EMBL/GenBank/DDBJ databases">
        <authorList>
            <person name="Amaro Gonzalez C."/>
        </authorList>
    </citation>
    <scope>NUCLEOTIDE SEQUENCE</scope>
</reference>
<dbReference type="AlphaFoldDB" id="A0A0E9R7T4"/>
<sequence length="48" mass="5520">MEKLGGTGREDGENTTLEHRSRRSSTAYGKGVRKTEGENKRREKIKRE</sequence>
<protein>
    <submittedName>
        <fullName evidence="2">Uncharacterized protein</fullName>
    </submittedName>
</protein>